<protein>
    <submittedName>
        <fullName evidence="2">Uncharacterized protein</fullName>
    </submittedName>
</protein>
<dbReference type="Proteomes" id="UP000286045">
    <property type="component" value="Unassembled WGS sequence"/>
</dbReference>
<evidence type="ECO:0000256" key="1">
    <source>
        <dbReference type="SAM" id="MobiDB-lite"/>
    </source>
</evidence>
<evidence type="ECO:0000313" key="3">
    <source>
        <dbReference type="Proteomes" id="UP000286045"/>
    </source>
</evidence>
<feature type="non-terminal residue" evidence="2">
    <location>
        <position position="1"/>
    </location>
</feature>
<gene>
    <name evidence="2" type="ORF">EKO27_g9367</name>
</gene>
<dbReference type="AlphaFoldDB" id="A0A439CU90"/>
<reference evidence="2 3" key="1">
    <citation type="submission" date="2018-12" db="EMBL/GenBank/DDBJ databases">
        <title>Draft genome sequence of Xylaria grammica IHI A82.</title>
        <authorList>
            <person name="Buettner E."/>
            <person name="Kellner H."/>
        </authorList>
    </citation>
    <scope>NUCLEOTIDE SEQUENCE [LARGE SCALE GENOMIC DNA]</scope>
    <source>
        <strain evidence="2 3">IHI A82</strain>
    </source>
</reference>
<organism evidence="2 3">
    <name type="scientific">Xylaria grammica</name>
    <dbReference type="NCBI Taxonomy" id="363999"/>
    <lineage>
        <taxon>Eukaryota</taxon>
        <taxon>Fungi</taxon>
        <taxon>Dikarya</taxon>
        <taxon>Ascomycota</taxon>
        <taxon>Pezizomycotina</taxon>
        <taxon>Sordariomycetes</taxon>
        <taxon>Xylariomycetidae</taxon>
        <taxon>Xylariales</taxon>
        <taxon>Xylariaceae</taxon>
        <taxon>Xylaria</taxon>
    </lineage>
</organism>
<accession>A0A439CU90</accession>
<feature type="compositionally biased region" description="Basic and acidic residues" evidence="1">
    <location>
        <begin position="57"/>
        <end position="74"/>
    </location>
</feature>
<dbReference type="EMBL" id="RYZI01000406">
    <property type="protein sequence ID" value="RWA05733.1"/>
    <property type="molecule type" value="Genomic_DNA"/>
</dbReference>
<dbReference type="STRING" id="363999.A0A439CU90"/>
<sequence>VGTAGNALCWYYLAAKLAAAGPPGEEGEKKKLSGDCRWINDLARADAGYPYGSSENRLPRRFTEGKGQKEQAGE</sequence>
<comment type="caution">
    <text evidence="2">The sequence shown here is derived from an EMBL/GenBank/DDBJ whole genome shotgun (WGS) entry which is preliminary data.</text>
</comment>
<name>A0A439CU90_9PEZI</name>
<evidence type="ECO:0000313" key="2">
    <source>
        <dbReference type="EMBL" id="RWA05733.1"/>
    </source>
</evidence>
<keyword evidence="3" id="KW-1185">Reference proteome</keyword>
<proteinExistence type="predicted"/>
<feature type="region of interest" description="Disordered" evidence="1">
    <location>
        <begin position="47"/>
        <end position="74"/>
    </location>
</feature>